<dbReference type="RefSeq" id="WP_096330908.1">
    <property type="nucleotide sequence ID" value="NZ_FOMX01000025.1"/>
</dbReference>
<dbReference type="CDD" id="cd04301">
    <property type="entry name" value="NAT_SF"/>
    <property type="match status" value="1"/>
</dbReference>
<keyword evidence="2" id="KW-0689">Ribosomal protein</keyword>
<organism evidence="2 3">
    <name type="scientific">Nannocystis exedens</name>
    <dbReference type="NCBI Taxonomy" id="54"/>
    <lineage>
        <taxon>Bacteria</taxon>
        <taxon>Pseudomonadati</taxon>
        <taxon>Myxococcota</taxon>
        <taxon>Polyangia</taxon>
        <taxon>Nannocystales</taxon>
        <taxon>Nannocystaceae</taxon>
        <taxon>Nannocystis</taxon>
    </lineage>
</organism>
<dbReference type="PROSITE" id="PS51186">
    <property type="entry name" value="GNAT"/>
    <property type="match status" value="1"/>
</dbReference>
<dbReference type="GO" id="GO:0016747">
    <property type="term" value="F:acyltransferase activity, transferring groups other than amino-acyl groups"/>
    <property type="evidence" value="ECO:0007669"/>
    <property type="project" value="InterPro"/>
</dbReference>
<dbReference type="EMBL" id="FOMX01000025">
    <property type="protein sequence ID" value="SFF01419.1"/>
    <property type="molecule type" value="Genomic_DNA"/>
</dbReference>
<dbReference type="GO" id="GO:0005840">
    <property type="term" value="C:ribosome"/>
    <property type="evidence" value="ECO:0007669"/>
    <property type="project" value="UniProtKB-KW"/>
</dbReference>
<dbReference type="OrthoDB" id="2380306at2"/>
<sequence length="154" mass="16776">MLIRPYTPADREACLALLRSNIPEHFSSGEEPDFARYLDSLPGPYFVVEDGGRIVAGGGIAAEPDGITATLCWGIVDAARQRTGIGTQLLAHRLDAFLPANPQIRQLQTNTSQKVQGFYAKHGFVVVEVRPRAFGPDLDHVRMIRQLSPPASAP</sequence>
<proteinExistence type="predicted"/>
<evidence type="ECO:0000313" key="2">
    <source>
        <dbReference type="EMBL" id="SFF01419.1"/>
    </source>
</evidence>
<gene>
    <name evidence="2" type="ORF">SAMN02745121_06522</name>
</gene>
<dbReference type="STRING" id="54.SAMN02745121_06522"/>
<evidence type="ECO:0000259" key="1">
    <source>
        <dbReference type="PROSITE" id="PS51186"/>
    </source>
</evidence>
<reference evidence="3" key="1">
    <citation type="submission" date="2016-10" db="EMBL/GenBank/DDBJ databases">
        <authorList>
            <person name="Varghese N."/>
            <person name="Submissions S."/>
        </authorList>
    </citation>
    <scope>NUCLEOTIDE SEQUENCE [LARGE SCALE GENOMIC DNA]</scope>
    <source>
        <strain evidence="3">ATCC 25963</strain>
    </source>
</reference>
<keyword evidence="2" id="KW-0687">Ribonucleoprotein</keyword>
<dbReference type="SUPFAM" id="SSF55729">
    <property type="entry name" value="Acyl-CoA N-acyltransferases (Nat)"/>
    <property type="match status" value="1"/>
</dbReference>
<dbReference type="Pfam" id="PF13508">
    <property type="entry name" value="Acetyltransf_7"/>
    <property type="match status" value="1"/>
</dbReference>
<keyword evidence="3" id="KW-1185">Reference proteome</keyword>
<name>A0A1I2F8Z0_9BACT</name>
<dbReference type="AlphaFoldDB" id="A0A1I2F8Z0"/>
<protein>
    <submittedName>
        <fullName evidence="2">Ribosomal protein S18 acetylase RimI</fullName>
    </submittedName>
</protein>
<accession>A0A1I2F8Z0</accession>
<dbReference type="InterPro" id="IPR016181">
    <property type="entry name" value="Acyl_CoA_acyltransferase"/>
</dbReference>
<dbReference type="Proteomes" id="UP000199400">
    <property type="component" value="Unassembled WGS sequence"/>
</dbReference>
<dbReference type="Gene3D" id="3.40.630.30">
    <property type="match status" value="1"/>
</dbReference>
<dbReference type="InterPro" id="IPR000182">
    <property type="entry name" value="GNAT_dom"/>
</dbReference>
<evidence type="ECO:0000313" key="3">
    <source>
        <dbReference type="Proteomes" id="UP000199400"/>
    </source>
</evidence>
<feature type="domain" description="N-acetyltransferase" evidence="1">
    <location>
        <begin position="1"/>
        <end position="148"/>
    </location>
</feature>